<keyword evidence="4" id="KW-0812">Transmembrane</keyword>
<evidence type="ECO:0000256" key="1">
    <source>
        <dbReference type="ARBA" id="ARBA00023015"/>
    </source>
</evidence>
<reference evidence="7" key="1">
    <citation type="submission" date="2016-10" db="EMBL/GenBank/DDBJ databases">
        <authorList>
            <person name="Varghese N."/>
            <person name="Submissions S."/>
        </authorList>
    </citation>
    <scope>NUCLEOTIDE SEQUENCE [LARGE SCALE GENOMIC DNA]</scope>
    <source>
        <strain evidence="7">DSM 17933</strain>
    </source>
</reference>
<dbReference type="Pfam" id="PF00196">
    <property type="entry name" value="GerE"/>
    <property type="match status" value="1"/>
</dbReference>
<dbReference type="SUPFAM" id="SSF46894">
    <property type="entry name" value="C-terminal effector domain of the bipartite response regulators"/>
    <property type="match status" value="1"/>
</dbReference>
<keyword evidence="3" id="KW-0804">Transcription</keyword>
<accession>A0A1G8D9J7</accession>
<keyword evidence="4" id="KW-0472">Membrane</keyword>
<feature type="transmembrane region" description="Helical" evidence="4">
    <location>
        <begin position="12"/>
        <end position="31"/>
    </location>
</feature>
<dbReference type="Proteomes" id="UP000199643">
    <property type="component" value="Unassembled WGS sequence"/>
</dbReference>
<feature type="transmembrane region" description="Helical" evidence="4">
    <location>
        <begin position="197"/>
        <end position="216"/>
    </location>
</feature>
<keyword evidence="7" id="KW-1185">Reference proteome</keyword>
<sequence>MKVFNTDMHIVTFIFVIFEAIMLLYQFLFYLQRPFEKKRLYYIILLILFIIYNVCGGLFPDPTLKRISLTVQNVLAWGSGFALACFMPYYFYKAYDLERLKFHARYGVLLFLLAPFLIFFGIEYLIQGNIDRAVKHGVIIPFIYAVICVIAMYRSIKIKQGEDTKLGKEMLLSLVAIAPWVSMPILSFFRIGQLPEVLVMNGGFLVITALFIWKAIEQAREEALHLQALLSTVEDSEVKQDVFMENCEAYRLSPREIEVAALIADGLKYKEIADRLFIQERTVTTHVQKMFLKTGAKNKVELLNILKGKDQLFR</sequence>
<dbReference type="EMBL" id="FNCH01000028">
    <property type="protein sequence ID" value="SDH54391.1"/>
    <property type="molecule type" value="Genomic_DNA"/>
</dbReference>
<feature type="transmembrane region" description="Helical" evidence="4">
    <location>
        <begin position="104"/>
        <end position="126"/>
    </location>
</feature>
<feature type="transmembrane region" description="Helical" evidence="4">
    <location>
        <begin position="74"/>
        <end position="92"/>
    </location>
</feature>
<gene>
    <name evidence="6" type="ORF">SAMN05421827_12857</name>
</gene>
<feature type="transmembrane region" description="Helical" evidence="4">
    <location>
        <begin position="138"/>
        <end position="156"/>
    </location>
</feature>
<keyword evidence="2" id="KW-0238">DNA-binding</keyword>
<dbReference type="CDD" id="cd06170">
    <property type="entry name" value="LuxR_C_like"/>
    <property type="match status" value="1"/>
</dbReference>
<dbReference type="GO" id="GO:0006355">
    <property type="term" value="P:regulation of DNA-templated transcription"/>
    <property type="evidence" value="ECO:0007669"/>
    <property type="project" value="InterPro"/>
</dbReference>
<dbReference type="PRINTS" id="PR00038">
    <property type="entry name" value="HTHLUXR"/>
</dbReference>
<dbReference type="STRING" id="405671.SAMN05421827_12857"/>
<evidence type="ECO:0000313" key="6">
    <source>
        <dbReference type="EMBL" id="SDH54391.1"/>
    </source>
</evidence>
<keyword evidence="1" id="KW-0805">Transcription regulation</keyword>
<dbReference type="RefSeq" id="WP_208600705.1">
    <property type="nucleotide sequence ID" value="NZ_FNCH01000028.1"/>
</dbReference>
<dbReference type="InterPro" id="IPR016032">
    <property type="entry name" value="Sig_transdc_resp-reg_C-effctor"/>
</dbReference>
<proteinExistence type="predicted"/>
<evidence type="ECO:0000256" key="2">
    <source>
        <dbReference type="ARBA" id="ARBA00023125"/>
    </source>
</evidence>
<keyword evidence="4" id="KW-1133">Transmembrane helix</keyword>
<protein>
    <submittedName>
        <fullName evidence="6">Regulatory protein, luxR family</fullName>
    </submittedName>
</protein>
<name>A0A1G8D9J7_9SPHI</name>
<evidence type="ECO:0000259" key="5">
    <source>
        <dbReference type="PROSITE" id="PS50043"/>
    </source>
</evidence>
<evidence type="ECO:0000313" key="7">
    <source>
        <dbReference type="Proteomes" id="UP000199643"/>
    </source>
</evidence>
<dbReference type="PROSITE" id="PS50043">
    <property type="entry name" value="HTH_LUXR_2"/>
    <property type="match status" value="1"/>
</dbReference>
<feature type="transmembrane region" description="Helical" evidence="4">
    <location>
        <begin position="171"/>
        <end position="191"/>
    </location>
</feature>
<feature type="domain" description="HTH luxR-type" evidence="5">
    <location>
        <begin position="245"/>
        <end position="310"/>
    </location>
</feature>
<dbReference type="SMART" id="SM00421">
    <property type="entry name" value="HTH_LUXR"/>
    <property type="match status" value="1"/>
</dbReference>
<organism evidence="6 7">
    <name type="scientific">Pedobacter terrae</name>
    <dbReference type="NCBI Taxonomy" id="405671"/>
    <lineage>
        <taxon>Bacteria</taxon>
        <taxon>Pseudomonadati</taxon>
        <taxon>Bacteroidota</taxon>
        <taxon>Sphingobacteriia</taxon>
        <taxon>Sphingobacteriales</taxon>
        <taxon>Sphingobacteriaceae</taxon>
        <taxon>Pedobacter</taxon>
    </lineage>
</organism>
<dbReference type="Gene3D" id="1.10.10.10">
    <property type="entry name" value="Winged helix-like DNA-binding domain superfamily/Winged helix DNA-binding domain"/>
    <property type="match status" value="1"/>
</dbReference>
<evidence type="ECO:0000256" key="4">
    <source>
        <dbReference type="SAM" id="Phobius"/>
    </source>
</evidence>
<dbReference type="InterPro" id="IPR000792">
    <property type="entry name" value="Tscrpt_reg_LuxR_C"/>
</dbReference>
<evidence type="ECO:0000256" key="3">
    <source>
        <dbReference type="ARBA" id="ARBA00023163"/>
    </source>
</evidence>
<dbReference type="AlphaFoldDB" id="A0A1G8D9J7"/>
<dbReference type="InterPro" id="IPR036388">
    <property type="entry name" value="WH-like_DNA-bd_sf"/>
</dbReference>
<dbReference type="PANTHER" id="PTHR44688:SF16">
    <property type="entry name" value="DNA-BINDING TRANSCRIPTIONAL ACTIVATOR DEVR_DOSR"/>
    <property type="match status" value="1"/>
</dbReference>
<dbReference type="PANTHER" id="PTHR44688">
    <property type="entry name" value="DNA-BINDING TRANSCRIPTIONAL ACTIVATOR DEVR_DOSR"/>
    <property type="match status" value="1"/>
</dbReference>
<dbReference type="GO" id="GO:0003677">
    <property type="term" value="F:DNA binding"/>
    <property type="evidence" value="ECO:0007669"/>
    <property type="project" value="UniProtKB-KW"/>
</dbReference>
<feature type="transmembrane region" description="Helical" evidence="4">
    <location>
        <begin position="40"/>
        <end position="59"/>
    </location>
</feature>